<feature type="non-terminal residue" evidence="2">
    <location>
        <position position="219"/>
    </location>
</feature>
<feature type="domain" description="DUF6570" evidence="1">
    <location>
        <begin position="2"/>
        <end position="84"/>
    </location>
</feature>
<dbReference type="OrthoDB" id="3221862at2759"/>
<name>A0A0C9UAA5_SPHS4</name>
<dbReference type="Pfam" id="PF20209">
    <property type="entry name" value="DUF6570"/>
    <property type="match status" value="1"/>
</dbReference>
<dbReference type="Proteomes" id="UP000054279">
    <property type="component" value="Unassembled WGS sequence"/>
</dbReference>
<evidence type="ECO:0000259" key="1">
    <source>
        <dbReference type="Pfam" id="PF20209"/>
    </source>
</evidence>
<dbReference type="EMBL" id="KN837147">
    <property type="protein sequence ID" value="KIJ40063.1"/>
    <property type="molecule type" value="Genomic_DNA"/>
</dbReference>
<organism evidence="2 3">
    <name type="scientific">Sphaerobolus stellatus (strain SS14)</name>
    <dbReference type="NCBI Taxonomy" id="990650"/>
    <lineage>
        <taxon>Eukaryota</taxon>
        <taxon>Fungi</taxon>
        <taxon>Dikarya</taxon>
        <taxon>Basidiomycota</taxon>
        <taxon>Agaricomycotina</taxon>
        <taxon>Agaricomycetes</taxon>
        <taxon>Phallomycetidae</taxon>
        <taxon>Geastrales</taxon>
        <taxon>Sphaerobolaceae</taxon>
        <taxon>Sphaerobolus</taxon>
    </lineage>
</organism>
<sequence>MKKLIANAVLIPNPVPKIYHMLPPHRNELDQILAFVYTGPLPPTKEDLKWTPFIVRRYKVTAALNWLKLNHSDYTNIEISEENAQSYEDGEPPVTIEYHKRNTNKHPIAVGMDDVEGDELGTSSDDCPFIVHGLTSDNIDIHDRDKLIAQAIEHMETGGKSLGIGTSSKLASLYNNLQLYPKAFPWLFPYGLGGIGNEHGFVKVPETHRKRQLLLYHDK</sequence>
<dbReference type="HOGENOM" id="CLU_090397_0_0_1"/>
<proteinExistence type="predicted"/>
<reference evidence="2 3" key="1">
    <citation type="submission" date="2014-06" db="EMBL/GenBank/DDBJ databases">
        <title>Evolutionary Origins and Diversification of the Mycorrhizal Mutualists.</title>
        <authorList>
            <consortium name="DOE Joint Genome Institute"/>
            <consortium name="Mycorrhizal Genomics Consortium"/>
            <person name="Kohler A."/>
            <person name="Kuo A."/>
            <person name="Nagy L.G."/>
            <person name="Floudas D."/>
            <person name="Copeland A."/>
            <person name="Barry K.W."/>
            <person name="Cichocki N."/>
            <person name="Veneault-Fourrey C."/>
            <person name="LaButti K."/>
            <person name="Lindquist E.A."/>
            <person name="Lipzen A."/>
            <person name="Lundell T."/>
            <person name="Morin E."/>
            <person name="Murat C."/>
            <person name="Riley R."/>
            <person name="Ohm R."/>
            <person name="Sun H."/>
            <person name="Tunlid A."/>
            <person name="Henrissat B."/>
            <person name="Grigoriev I.V."/>
            <person name="Hibbett D.S."/>
            <person name="Martin F."/>
        </authorList>
    </citation>
    <scope>NUCLEOTIDE SEQUENCE [LARGE SCALE GENOMIC DNA]</scope>
    <source>
        <strain evidence="2 3">SS14</strain>
    </source>
</reference>
<accession>A0A0C9UAA5</accession>
<gene>
    <name evidence="2" type="ORF">M422DRAFT_174332</name>
</gene>
<protein>
    <recommendedName>
        <fullName evidence="1">DUF6570 domain-containing protein</fullName>
    </recommendedName>
</protein>
<evidence type="ECO:0000313" key="3">
    <source>
        <dbReference type="Proteomes" id="UP000054279"/>
    </source>
</evidence>
<dbReference type="AlphaFoldDB" id="A0A0C9UAA5"/>
<dbReference type="InterPro" id="IPR046700">
    <property type="entry name" value="DUF6570"/>
</dbReference>
<keyword evidence="3" id="KW-1185">Reference proteome</keyword>
<evidence type="ECO:0000313" key="2">
    <source>
        <dbReference type="EMBL" id="KIJ40063.1"/>
    </source>
</evidence>